<evidence type="ECO:0000313" key="2">
    <source>
        <dbReference type="Proteomes" id="UP001160390"/>
    </source>
</evidence>
<dbReference type="EMBL" id="CABFNP030000771">
    <property type="protein sequence ID" value="CAI6085800.1"/>
    <property type="molecule type" value="Genomic_DNA"/>
</dbReference>
<dbReference type="InterPro" id="IPR052895">
    <property type="entry name" value="HetReg/Transcr_Mod"/>
</dbReference>
<name>A0AA35LY71_9HYPO</name>
<gene>
    <name evidence="1" type="ORF">CCHLO57077_00016032</name>
</gene>
<protein>
    <submittedName>
        <fullName evidence="1">Uncharacterized protein</fullName>
    </submittedName>
</protein>
<dbReference type="PANTHER" id="PTHR24148">
    <property type="entry name" value="ANKYRIN REPEAT DOMAIN-CONTAINING PROTEIN 39 HOMOLOG-RELATED"/>
    <property type="match status" value="1"/>
</dbReference>
<sequence length="214" mass="24814">MHDLQMMFDHFNIMWSWYSPSEVGEWRLQQPFKPFTRQGFMEPPGFTMCATLRLFHLDRSEDRDKMYALLGLVSQNHAISPDYTKSLSDILIDYVRNSIETDGSLNALFSNRLYPCESGLPTWTPEIRKKWHAPCQWEKHGIDTLFKASGNKKADVAFIPYQDLNRESVIQRAKGMVIGEIDHVIGPCRIDDLVQRTTMKDFPNLSIEEGMSYS</sequence>
<keyword evidence="2" id="KW-1185">Reference proteome</keyword>
<dbReference type="AlphaFoldDB" id="A0AA35LY71"/>
<dbReference type="Proteomes" id="UP001160390">
    <property type="component" value="Unassembled WGS sequence"/>
</dbReference>
<evidence type="ECO:0000313" key="1">
    <source>
        <dbReference type="EMBL" id="CAI6085800.1"/>
    </source>
</evidence>
<organism evidence="1 2">
    <name type="scientific">Clonostachys chloroleuca</name>
    <dbReference type="NCBI Taxonomy" id="1926264"/>
    <lineage>
        <taxon>Eukaryota</taxon>
        <taxon>Fungi</taxon>
        <taxon>Dikarya</taxon>
        <taxon>Ascomycota</taxon>
        <taxon>Pezizomycotina</taxon>
        <taxon>Sordariomycetes</taxon>
        <taxon>Hypocreomycetidae</taxon>
        <taxon>Hypocreales</taxon>
        <taxon>Bionectriaceae</taxon>
        <taxon>Clonostachys</taxon>
    </lineage>
</organism>
<comment type="caution">
    <text evidence="1">The sequence shown here is derived from an EMBL/GenBank/DDBJ whole genome shotgun (WGS) entry which is preliminary data.</text>
</comment>
<dbReference type="PANTHER" id="PTHR24148:SF64">
    <property type="entry name" value="HETEROKARYON INCOMPATIBILITY DOMAIN-CONTAINING PROTEIN"/>
    <property type="match status" value="1"/>
</dbReference>
<accession>A0AA35LY71</accession>
<reference evidence="1" key="1">
    <citation type="submission" date="2023-01" db="EMBL/GenBank/DDBJ databases">
        <authorList>
            <person name="Piombo E."/>
        </authorList>
    </citation>
    <scope>NUCLEOTIDE SEQUENCE</scope>
</reference>
<proteinExistence type="predicted"/>